<proteinExistence type="predicted"/>
<accession>A7I7M1</accession>
<dbReference type="InterPro" id="IPR024705">
    <property type="entry name" value="Ssp411"/>
</dbReference>
<dbReference type="KEGG" id="mbn:Mboo_1214"/>
<dbReference type="STRING" id="456442.Mboo_1214"/>
<evidence type="ECO:0000259" key="2">
    <source>
        <dbReference type="Pfam" id="PF03190"/>
    </source>
</evidence>
<feature type="region of interest" description="Disordered" evidence="1">
    <location>
        <begin position="1"/>
        <end position="31"/>
    </location>
</feature>
<dbReference type="InterPro" id="IPR012341">
    <property type="entry name" value="6hp_glycosidase-like_sf"/>
</dbReference>
<dbReference type="HOGENOM" id="CLU_014051_4_1_2"/>
<dbReference type="InterPro" id="IPR036249">
    <property type="entry name" value="Thioredoxin-like_sf"/>
</dbReference>
<dbReference type="GO" id="GO:0005975">
    <property type="term" value="P:carbohydrate metabolic process"/>
    <property type="evidence" value="ECO:0007669"/>
    <property type="project" value="InterPro"/>
</dbReference>
<dbReference type="AlphaFoldDB" id="A7I7M1"/>
<dbReference type="Proteomes" id="UP000002408">
    <property type="component" value="Chromosome"/>
</dbReference>
<dbReference type="Gene3D" id="1.50.10.10">
    <property type="match status" value="2"/>
</dbReference>
<gene>
    <name evidence="3" type="ordered locus">Mboo_1214</name>
</gene>
<dbReference type="PIRSF" id="PIRSF006402">
    <property type="entry name" value="UCP006402_thioredoxin"/>
    <property type="match status" value="1"/>
</dbReference>
<dbReference type="Gene3D" id="3.40.30.10">
    <property type="entry name" value="Glutaredoxin"/>
    <property type="match status" value="1"/>
</dbReference>
<dbReference type="InterPro" id="IPR008928">
    <property type="entry name" value="6-hairpin_glycosidase_sf"/>
</dbReference>
<dbReference type="Pfam" id="PF03190">
    <property type="entry name" value="Thioredox_DsbH"/>
    <property type="match status" value="1"/>
</dbReference>
<dbReference type="eggNOG" id="arCOG02007">
    <property type="taxonomic scope" value="Archaea"/>
</dbReference>
<name>A7I7M1_METB6</name>
<dbReference type="PANTHER" id="PTHR42899:SF1">
    <property type="entry name" value="SPERMATOGENESIS-ASSOCIATED PROTEIN 20"/>
    <property type="match status" value="1"/>
</dbReference>
<dbReference type="CDD" id="cd02955">
    <property type="entry name" value="SSP411"/>
    <property type="match status" value="1"/>
</dbReference>
<organism evidence="3 4">
    <name type="scientific">Methanoregula boonei (strain DSM 21154 / JCM 14090 / 6A8)</name>
    <dbReference type="NCBI Taxonomy" id="456442"/>
    <lineage>
        <taxon>Archaea</taxon>
        <taxon>Methanobacteriati</taxon>
        <taxon>Methanobacteriota</taxon>
        <taxon>Stenosarchaea group</taxon>
        <taxon>Methanomicrobia</taxon>
        <taxon>Methanomicrobiales</taxon>
        <taxon>Methanoregulaceae</taxon>
        <taxon>Methanoregula</taxon>
    </lineage>
</organism>
<evidence type="ECO:0000313" key="3">
    <source>
        <dbReference type="EMBL" id="ABS55732.1"/>
    </source>
</evidence>
<dbReference type="InterPro" id="IPR004879">
    <property type="entry name" value="Ssp411-like_TRX"/>
</dbReference>
<dbReference type="PANTHER" id="PTHR42899">
    <property type="entry name" value="SPERMATOGENESIS-ASSOCIATED PROTEIN 20"/>
    <property type="match status" value="1"/>
</dbReference>
<dbReference type="SUPFAM" id="SSF52833">
    <property type="entry name" value="Thioredoxin-like"/>
    <property type="match status" value="1"/>
</dbReference>
<reference evidence="4" key="1">
    <citation type="journal article" date="2015" name="Microbiology">
        <title>Genome of Methanoregula boonei 6A8 reveals adaptations to oligotrophic peatland environments.</title>
        <authorList>
            <person name="Braeuer S."/>
            <person name="Cadillo-Quiroz H."/>
            <person name="Kyrpides N."/>
            <person name="Woyke T."/>
            <person name="Goodwin L."/>
            <person name="Detter C."/>
            <person name="Podell S."/>
            <person name="Yavitt J.B."/>
            <person name="Zinder S.H."/>
        </authorList>
    </citation>
    <scope>NUCLEOTIDE SEQUENCE [LARGE SCALE GENOMIC DNA]</scope>
    <source>
        <strain evidence="4">DSM 21154 / JCM 14090 / 6A8</strain>
    </source>
</reference>
<evidence type="ECO:0000313" key="4">
    <source>
        <dbReference type="Proteomes" id="UP000002408"/>
    </source>
</evidence>
<dbReference type="EMBL" id="CP000780">
    <property type="protein sequence ID" value="ABS55732.1"/>
    <property type="molecule type" value="Genomic_DNA"/>
</dbReference>
<feature type="domain" description="Spermatogenesis-associated protein 20-like TRX" evidence="2">
    <location>
        <begin position="30"/>
        <end position="188"/>
    </location>
</feature>
<dbReference type="SUPFAM" id="SSF48208">
    <property type="entry name" value="Six-hairpin glycosidases"/>
    <property type="match status" value="1"/>
</dbReference>
<sequence>MGKGRWNRMQPGEYPDTHNSGTMQTRRSSNRLARETSPYLLQHASNPVDWYPWGGEAFSRAKREDRPLFLSIGYSACHWCHVMARESFENNEVAGILNKHFVCIKVDREERPDVDSVYMGICQQLTGQGGWPLTIIMTPEKKPFFAGTYFPKTGRAGMPGLTDILITIANLWETRRDELYAAAEQILSDAHLLHKSPSGDPDRHLLDKGFRELAAQFDSANGGFGRAPKFPAPHNILFLLRYWQMTGENRALDMAEQTLDAIRQGGIWDHVGGGMHRYATDARWLVPHFEKMLSDQAMLVLASTEAYAATGKIRYRTIAEECIAYVLRELRDPGGGFYTAEDADSPAGEGAYYLWTEEEIARILGLDAAFASILFSLTPLPGSEKHASIISAAGPDPVLLKNLGITEQELISRRAGILRRLAHEREKRPKPARDTKILTDTNALFCTALARAGRVLGNPSYTDAAACTLRFLLQNMRNGEGRILHHSGGGEHAVPGFADDYAHLVAAHIELYKATSDIACIKEAVTINALLLTHYRDKEGGGFFTTADTAVDLPVQKKEWYDGAVPSANTTAFENLTALYRLTGNDVFNEAALECARFITGAASRAPHAVTGFLAALACSPLTGNTQDLVIAGDPANAGTQTLLAVARRQYLPGLLILLRPPGKAGDEVDTVFPVVQGKVPHEGKATAYLCTGLACLPPVSDPQELVNQLSMRDKKNRPLNKG</sequence>
<keyword evidence="4" id="KW-1185">Reference proteome</keyword>
<protein>
    <recommendedName>
        <fullName evidence="2">Spermatogenesis-associated protein 20-like TRX domain-containing protein</fullName>
    </recommendedName>
</protein>
<feature type="compositionally biased region" description="Polar residues" evidence="1">
    <location>
        <begin position="17"/>
        <end position="31"/>
    </location>
</feature>
<evidence type="ECO:0000256" key="1">
    <source>
        <dbReference type="SAM" id="MobiDB-lite"/>
    </source>
</evidence>